<feature type="region of interest" description="Disordered" evidence="2">
    <location>
        <begin position="245"/>
        <end position="297"/>
    </location>
</feature>
<keyword evidence="1" id="KW-0597">Phosphoprotein</keyword>
<proteinExistence type="predicted"/>
<dbReference type="PANTHER" id="PTHR14429:SF24">
    <property type="entry name" value="FIBROSIN"/>
    <property type="match status" value="1"/>
</dbReference>
<evidence type="ECO:0000313" key="3">
    <source>
        <dbReference type="EMBL" id="KAJ1126185.1"/>
    </source>
</evidence>
<dbReference type="EMBL" id="JANPWB010000011">
    <property type="protein sequence ID" value="KAJ1126185.1"/>
    <property type="molecule type" value="Genomic_DNA"/>
</dbReference>
<gene>
    <name evidence="3" type="ORF">NDU88_004593</name>
</gene>
<feature type="region of interest" description="Disordered" evidence="2">
    <location>
        <begin position="847"/>
        <end position="910"/>
    </location>
</feature>
<feature type="compositionally biased region" description="Basic and acidic residues" evidence="2">
    <location>
        <begin position="119"/>
        <end position="130"/>
    </location>
</feature>
<comment type="caution">
    <text evidence="3">The sequence shown here is derived from an EMBL/GenBank/DDBJ whole genome shotgun (WGS) entry which is preliminary data.</text>
</comment>
<feature type="region of interest" description="Disordered" evidence="2">
    <location>
        <begin position="1"/>
        <end position="79"/>
    </location>
</feature>
<name>A0AAV7PLF4_PLEWA</name>
<evidence type="ECO:0000313" key="4">
    <source>
        <dbReference type="Proteomes" id="UP001066276"/>
    </source>
</evidence>
<reference evidence="3" key="1">
    <citation type="journal article" date="2022" name="bioRxiv">
        <title>Sequencing and chromosome-scale assembly of the giantPleurodeles waltlgenome.</title>
        <authorList>
            <person name="Brown T."/>
            <person name="Elewa A."/>
            <person name="Iarovenko S."/>
            <person name="Subramanian E."/>
            <person name="Araus A.J."/>
            <person name="Petzold A."/>
            <person name="Susuki M."/>
            <person name="Suzuki K.-i.T."/>
            <person name="Hayashi T."/>
            <person name="Toyoda A."/>
            <person name="Oliveira C."/>
            <person name="Osipova E."/>
            <person name="Leigh N.D."/>
            <person name="Simon A."/>
            <person name="Yun M.H."/>
        </authorList>
    </citation>
    <scope>NUCLEOTIDE SEQUENCE</scope>
    <source>
        <strain evidence="3">20211129_DDA</strain>
        <tissue evidence="3">Liver</tissue>
    </source>
</reference>
<feature type="compositionally biased region" description="Basic residues" evidence="2">
    <location>
        <begin position="49"/>
        <end position="60"/>
    </location>
</feature>
<feature type="compositionally biased region" description="Polar residues" evidence="2">
    <location>
        <begin position="869"/>
        <end position="880"/>
    </location>
</feature>
<feature type="compositionally biased region" description="Basic and acidic residues" evidence="2">
    <location>
        <begin position="245"/>
        <end position="258"/>
    </location>
</feature>
<feature type="compositionally biased region" description="Low complexity" evidence="2">
    <location>
        <begin position="367"/>
        <end position="385"/>
    </location>
</feature>
<feature type="compositionally biased region" description="Basic and acidic residues" evidence="2">
    <location>
        <begin position="742"/>
        <end position="773"/>
    </location>
</feature>
<feature type="compositionally biased region" description="Basic and acidic residues" evidence="2">
    <location>
        <begin position="1146"/>
        <end position="1161"/>
    </location>
</feature>
<feature type="compositionally biased region" description="Basic and acidic residues" evidence="2">
    <location>
        <begin position="164"/>
        <end position="178"/>
    </location>
</feature>
<feature type="compositionally biased region" description="Polar residues" evidence="2">
    <location>
        <begin position="283"/>
        <end position="297"/>
    </location>
</feature>
<evidence type="ECO:0000256" key="1">
    <source>
        <dbReference type="ARBA" id="ARBA00022553"/>
    </source>
</evidence>
<feature type="compositionally biased region" description="Basic and acidic residues" evidence="2">
    <location>
        <begin position="897"/>
        <end position="910"/>
    </location>
</feature>
<feature type="compositionally biased region" description="Polar residues" evidence="2">
    <location>
        <begin position="352"/>
        <end position="366"/>
    </location>
</feature>
<sequence length="1161" mass="128412">MEAPPLCARVAQPPLRSRRSRSARDRLRPLRAVPAPPSSGSEGEERGPHPRHRRPPRRRIPTGPPPEPPSEEAEEEELIIDGFAICSFSTLEALQKDASLKPPQRKEHRMKHSGKRKRPDNDSEPEHPEGCPEQDPNQASGEKERRKQSKRSNKEVKWVGSESETGKAERKVPKRSESLEVGSDASGHSYLETGYVCDTESDSDGKVSCDGLESSFIISASKDFTSFNGGCEAKLSVLPKISGLERSREKNQEPEKDLLLVPLPPKESSSQAAALGPLPAPVCTSSRPPTPARTQCQTPQLQTAARTTPQPKVHTSQNLPQPQMHMKVTPYNSQPLNTYTGGLDLTTLGSTRNSHPSKPIAANSQITHRPSTPSLPLPLSNHSTSHSYSSAVRAVSQHHHPAMFTQSPGLPPPPPLLQVSGHPTAEHELIRQDLSSGFLTSQGGAEMNTAVRPMAFQFHQHNHQHQHTHQHTHQHFTPYPPSIVQAPAPPMVRTARQNFDKYPGQKDGLYRQNFYPFPQVAPVLPPAAAFGSLQGAFQPKSTSSDLPTRLGTVPPSMSQKTPQITDPFRPALRKSGKWCAMHVRVAYMILRHQEKVKLMQGDPPKLDFRNDLLTCLPGSGAFGAIPPGHELTRPATLFTATGAVHPSGAHFGPPSAPHGSFLNPSSHMDPFSRSTGYTPLASLTNGAFGGLGSPTFNPNPMFGQKDTSAAHSFTNPQDIWNRLHRTPPSFPTAPAQAWTKPGDTERSLHEKERETEKRTTPVIKDEKDRDLFSKHPVRGSPATPTHKPLVAHCSGRTSVGDDRGHGSSDVRDRERNRDLADPNKDHYLSEHKLRDTHAVVESGLVRRLTSEDSKPTVAREHSPYVRTPMNENIRPNSRSSVGREATDRKPQLTPEQSLRKHDVKVKEERKEEPDVIMTGFEMAQVQRANNVLHASPLQNIPHGQAGMHMPLHMSPAGMHSLNTLAMFERPRAMAPYLSMGHAMGVGERFPHASFALEAWREPYRSNLEMHRRELLSRELALRSDSLQRLAAPRYYEHEQAFREREPERAAAAALMDERAQMLREDYERARLYGLPPSALEAHLPHHTLLASLGGHMYSRINPTMGHPNSLLSKTPPINLLSAPPPLIPSASTRPGSPPRRTTPHAAELRDLSALYKDRESR</sequence>
<dbReference type="Pfam" id="PF15336">
    <property type="entry name" value="Auts2"/>
    <property type="match status" value="1"/>
</dbReference>
<dbReference type="PANTHER" id="PTHR14429">
    <property type="entry name" value="FIBROSIN FAMILY MEMBER"/>
    <property type="match status" value="1"/>
</dbReference>
<keyword evidence="4" id="KW-1185">Reference proteome</keyword>
<feature type="region of interest" description="Disordered" evidence="2">
    <location>
        <begin position="95"/>
        <end position="190"/>
    </location>
</feature>
<organism evidence="3 4">
    <name type="scientific">Pleurodeles waltl</name>
    <name type="common">Iberian ribbed newt</name>
    <dbReference type="NCBI Taxonomy" id="8319"/>
    <lineage>
        <taxon>Eukaryota</taxon>
        <taxon>Metazoa</taxon>
        <taxon>Chordata</taxon>
        <taxon>Craniata</taxon>
        <taxon>Vertebrata</taxon>
        <taxon>Euteleostomi</taxon>
        <taxon>Amphibia</taxon>
        <taxon>Batrachia</taxon>
        <taxon>Caudata</taxon>
        <taxon>Salamandroidea</taxon>
        <taxon>Salamandridae</taxon>
        <taxon>Pleurodelinae</taxon>
        <taxon>Pleurodeles</taxon>
    </lineage>
</organism>
<evidence type="ECO:0000256" key="2">
    <source>
        <dbReference type="SAM" id="MobiDB-lite"/>
    </source>
</evidence>
<protein>
    <submittedName>
        <fullName evidence="3">Uncharacterized protein</fullName>
    </submittedName>
</protein>
<dbReference type="AlphaFoldDB" id="A0AAV7PLF4"/>
<feature type="compositionally biased region" description="Acidic residues" evidence="2">
    <location>
        <begin position="69"/>
        <end position="79"/>
    </location>
</feature>
<feature type="compositionally biased region" description="Basic residues" evidence="2">
    <location>
        <begin position="106"/>
        <end position="118"/>
    </location>
</feature>
<feature type="compositionally biased region" description="Basic and acidic residues" evidence="2">
    <location>
        <begin position="848"/>
        <end position="863"/>
    </location>
</feature>
<feature type="region of interest" description="Disordered" evidence="2">
    <location>
        <begin position="724"/>
        <end position="831"/>
    </location>
</feature>
<feature type="compositionally biased region" description="Basic and acidic residues" evidence="2">
    <location>
        <begin position="799"/>
        <end position="831"/>
    </location>
</feature>
<feature type="region of interest" description="Disordered" evidence="2">
    <location>
        <begin position="1107"/>
        <end position="1161"/>
    </location>
</feature>
<dbReference type="Proteomes" id="UP001066276">
    <property type="component" value="Chromosome 7"/>
</dbReference>
<dbReference type="InterPro" id="IPR023246">
    <property type="entry name" value="AUTS2"/>
</dbReference>
<accession>A0AAV7PLF4</accession>
<dbReference type="PRINTS" id="PR02044">
    <property type="entry name" value="FIBROSIN1LPF"/>
</dbReference>
<feature type="region of interest" description="Disordered" evidence="2">
    <location>
        <begin position="346"/>
        <end position="385"/>
    </location>
</feature>